<dbReference type="EMBL" id="VSSQ01001412">
    <property type="protein sequence ID" value="MPM08109.1"/>
    <property type="molecule type" value="Genomic_DNA"/>
</dbReference>
<comment type="caution">
    <text evidence="1">The sequence shown here is derived from an EMBL/GenBank/DDBJ whole genome shotgun (WGS) entry which is preliminary data.</text>
</comment>
<protein>
    <submittedName>
        <fullName evidence="1">Uncharacterized protein</fullName>
    </submittedName>
</protein>
<accession>A0A644WWE2</accession>
<reference evidence="1" key="1">
    <citation type="submission" date="2019-08" db="EMBL/GenBank/DDBJ databases">
        <authorList>
            <person name="Kucharzyk K."/>
            <person name="Murdoch R.W."/>
            <person name="Higgins S."/>
            <person name="Loffler F."/>
        </authorList>
    </citation>
    <scope>NUCLEOTIDE SEQUENCE</scope>
</reference>
<evidence type="ECO:0000313" key="1">
    <source>
        <dbReference type="EMBL" id="MPM08109.1"/>
    </source>
</evidence>
<dbReference type="AlphaFoldDB" id="A0A644WWE2"/>
<name>A0A644WWE2_9ZZZZ</name>
<organism evidence="1">
    <name type="scientific">bioreactor metagenome</name>
    <dbReference type="NCBI Taxonomy" id="1076179"/>
    <lineage>
        <taxon>unclassified sequences</taxon>
        <taxon>metagenomes</taxon>
        <taxon>ecological metagenomes</taxon>
    </lineage>
</organism>
<gene>
    <name evidence="1" type="ORF">SDC9_54421</name>
</gene>
<sequence>MEIFFRLLAESIGGIQSLFFGGGSLGFIQQKENGVIRQGFIFYHRGFFVVFLGHDFSWACGTALDDCGCSAYDDTGDAGIGTEP</sequence>
<proteinExistence type="predicted"/>